<dbReference type="AlphaFoldDB" id="A0AAU9JBA4"/>
<protein>
    <recommendedName>
        <fullName evidence="1">WWE domain-containing protein</fullName>
    </recommendedName>
</protein>
<feature type="domain" description="WWE" evidence="1">
    <location>
        <begin position="254"/>
        <end position="329"/>
    </location>
</feature>
<sequence>MNCSECPLYAEYFCSCNGKTTILCREHIYSHIGDLHQLNNLYFRPDYNERVQAVSNIYRIIKDLDSTNDKKIKETYQELEKIKEKLKSTLGLIEVDISALQNLIKKIFTTTEFSRTDKTCSLFRCPYEAVIKTLVNDNFINPHNYSTEIISSFLRIDNIQNPLSSNLKEESKISNETLKKNAIWSKLGDNGEFMPYSLADNEIIENAFQSSKDLVYIGEMNSQRYINLRNPAIEIQEGRKKRVTTVLRNDGSENLTNSRYLKSTEKQWRFEIDDEKWESMTSEASRVIEWAFQNEVPEAIIQVRRSYKIDIEDMKQTNLQTYSQRKVKRGY</sequence>
<dbReference type="Gene3D" id="3.30.720.50">
    <property type="match status" value="1"/>
</dbReference>
<evidence type="ECO:0000313" key="3">
    <source>
        <dbReference type="Proteomes" id="UP001162131"/>
    </source>
</evidence>
<reference evidence="2" key="1">
    <citation type="submission" date="2021-09" db="EMBL/GenBank/DDBJ databases">
        <authorList>
            <consortium name="AG Swart"/>
            <person name="Singh M."/>
            <person name="Singh A."/>
            <person name="Seah K."/>
            <person name="Emmerich C."/>
        </authorList>
    </citation>
    <scope>NUCLEOTIDE SEQUENCE</scope>
    <source>
        <strain evidence="2">ATCC30299</strain>
    </source>
</reference>
<dbReference type="EMBL" id="CAJZBQ010000032">
    <property type="protein sequence ID" value="CAG9322767.1"/>
    <property type="molecule type" value="Genomic_DNA"/>
</dbReference>
<evidence type="ECO:0000259" key="1">
    <source>
        <dbReference type="PROSITE" id="PS50918"/>
    </source>
</evidence>
<name>A0AAU9JBA4_9CILI</name>
<organism evidence="2 3">
    <name type="scientific">Blepharisma stoltei</name>
    <dbReference type="NCBI Taxonomy" id="1481888"/>
    <lineage>
        <taxon>Eukaryota</taxon>
        <taxon>Sar</taxon>
        <taxon>Alveolata</taxon>
        <taxon>Ciliophora</taxon>
        <taxon>Postciliodesmatophora</taxon>
        <taxon>Heterotrichea</taxon>
        <taxon>Heterotrichida</taxon>
        <taxon>Blepharismidae</taxon>
        <taxon>Blepharisma</taxon>
    </lineage>
</organism>
<dbReference type="SUPFAM" id="SSF117839">
    <property type="entry name" value="WWE domain"/>
    <property type="match status" value="2"/>
</dbReference>
<dbReference type="Pfam" id="PF02825">
    <property type="entry name" value="WWE"/>
    <property type="match status" value="1"/>
</dbReference>
<keyword evidence="3" id="KW-1185">Reference proteome</keyword>
<gene>
    <name evidence="2" type="ORF">BSTOLATCC_MIC31883</name>
</gene>
<dbReference type="Proteomes" id="UP001162131">
    <property type="component" value="Unassembled WGS sequence"/>
</dbReference>
<dbReference type="InterPro" id="IPR004170">
    <property type="entry name" value="WWE_dom"/>
</dbReference>
<evidence type="ECO:0000313" key="2">
    <source>
        <dbReference type="EMBL" id="CAG9322767.1"/>
    </source>
</evidence>
<dbReference type="InterPro" id="IPR037197">
    <property type="entry name" value="WWE_dom_sf"/>
</dbReference>
<proteinExistence type="predicted"/>
<dbReference type="PROSITE" id="PS50918">
    <property type="entry name" value="WWE"/>
    <property type="match status" value="1"/>
</dbReference>
<accession>A0AAU9JBA4</accession>
<comment type="caution">
    <text evidence="2">The sequence shown here is derived from an EMBL/GenBank/DDBJ whole genome shotgun (WGS) entry which is preliminary data.</text>
</comment>